<dbReference type="Gene3D" id="2.40.50.140">
    <property type="entry name" value="Nucleic acid-binding proteins"/>
    <property type="match status" value="1"/>
</dbReference>
<dbReference type="EMBL" id="JADIMU010000040">
    <property type="protein sequence ID" value="MBO8443344.1"/>
    <property type="molecule type" value="Genomic_DNA"/>
</dbReference>
<proteinExistence type="predicted"/>
<evidence type="ECO:0000313" key="3">
    <source>
        <dbReference type="EMBL" id="MBO8443344.1"/>
    </source>
</evidence>
<reference evidence="3" key="2">
    <citation type="journal article" date="2021" name="PeerJ">
        <title>Extensive microbial diversity within the chicken gut microbiome revealed by metagenomics and culture.</title>
        <authorList>
            <person name="Gilroy R."/>
            <person name="Ravi A."/>
            <person name="Getino M."/>
            <person name="Pursley I."/>
            <person name="Horton D.L."/>
            <person name="Alikhan N.F."/>
            <person name="Baker D."/>
            <person name="Gharbi K."/>
            <person name="Hall N."/>
            <person name="Watson M."/>
            <person name="Adriaenssens E.M."/>
            <person name="Foster-Nyarko E."/>
            <person name="Jarju S."/>
            <person name="Secka A."/>
            <person name="Antonio M."/>
            <person name="Oren A."/>
            <person name="Chaudhuri R.R."/>
            <person name="La Ragione R."/>
            <person name="Hildebrand F."/>
            <person name="Pallen M.J."/>
        </authorList>
    </citation>
    <scope>NUCLEOTIDE SEQUENCE</scope>
    <source>
        <strain evidence="3">11167</strain>
    </source>
</reference>
<evidence type="ECO:0000313" key="4">
    <source>
        <dbReference type="Proteomes" id="UP000823633"/>
    </source>
</evidence>
<keyword evidence="1 2" id="KW-0238">DNA-binding</keyword>
<dbReference type="PIRSF" id="PIRSF002070">
    <property type="entry name" value="SSB"/>
    <property type="match status" value="1"/>
</dbReference>
<evidence type="ECO:0000256" key="2">
    <source>
        <dbReference type="PIRNR" id="PIRNR002070"/>
    </source>
</evidence>
<reference evidence="3" key="1">
    <citation type="submission" date="2020-10" db="EMBL/GenBank/DDBJ databases">
        <authorList>
            <person name="Gilroy R."/>
        </authorList>
    </citation>
    <scope>NUCLEOTIDE SEQUENCE</scope>
    <source>
        <strain evidence="3">11167</strain>
    </source>
</reference>
<dbReference type="GO" id="GO:0006260">
    <property type="term" value="P:DNA replication"/>
    <property type="evidence" value="ECO:0007669"/>
    <property type="project" value="InterPro"/>
</dbReference>
<organism evidence="3 4">
    <name type="scientific">Candidatus Aphodenecus pullistercoris</name>
    <dbReference type="NCBI Taxonomy" id="2840669"/>
    <lineage>
        <taxon>Bacteria</taxon>
        <taxon>Pseudomonadati</taxon>
        <taxon>Spirochaetota</taxon>
        <taxon>Spirochaetia</taxon>
        <taxon>Spirochaetales</taxon>
        <taxon>Candidatus Aphodenecus</taxon>
    </lineage>
</organism>
<dbReference type="InterPro" id="IPR012340">
    <property type="entry name" value="NA-bd_OB-fold"/>
</dbReference>
<dbReference type="SUPFAM" id="SSF50249">
    <property type="entry name" value="Nucleic acid-binding proteins"/>
    <property type="match status" value="1"/>
</dbReference>
<name>A0A9D9E8X2_9SPIR</name>
<dbReference type="AlphaFoldDB" id="A0A9D9E8X2"/>
<dbReference type="InterPro" id="IPR000424">
    <property type="entry name" value="Primosome_PriB/ssb"/>
</dbReference>
<gene>
    <name evidence="3" type="ORF">IAC42_06245</name>
</gene>
<dbReference type="Proteomes" id="UP000823633">
    <property type="component" value="Unassembled WGS sequence"/>
</dbReference>
<dbReference type="CDD" id="cd04496">
    <property type="entry name" value="SSB_OBF"/>
    <property type="match status" value="1"/>
</dbReference>
<dbReference type="Pfam" id="PF00436">
    <property type="entry name" value="SSB"/>
    <property type="match status" value="1"/>
</dbReference>
<dbReference type="InterPro" id="IPR011344">
    <property type="entry name" value="ssDNA-bd"/>
</dbReference>
<sequence length="147" mass="16543">MNHLNSILLEGNVVRPPEAKTTGGPSGQPLVVFRIASNRYYRTPQTKPGTWEEDTLYMDVLAWGQLGLKCMECLDKGMLVRAIGRLRSSSFVKEGEERPTVRFSIIAQHIEFRRRRPEGGDEEEVTLNASMEDEGGALGEPLVVYEY</sequence>
<dbReference type="GO" id="GO:0003697">
    <property type="term" value="F:single-stranded DNA binding"/>
    <property type="evidence" value="ECO:0007669"/>
    <property type="project" value="InterPro"/>
</dbReference>
<comment type="caution">
    <text evidence="3">The sequence shown here is derived from an EMBL/GenBank/DDBJ whole genome shotgun (WGS) entry which is preliminary data.</text>
</comment>
<protein>
    <recommendedName>
        <fullName evidence="2">Single-stranded DNA-binding protein</fullName>
    </recommendedName>
</protein>
<dbReference type="PROSITE" id="PS50935">
    <property type="entry name" value="SSB"/>
    <property type="match status" value="1"/>
</dbReference>
<accession>A0A9D9E8X2</accession>
<evidence type="ECO:0000256" key="1">
    <source>
        <dbReference type="ARBA" id="ARBA00023125"/>
    </source>
</evidence>